<accession>A0A0N0P606</accession>
<evidence type="ECO:0000313" key="2">
    <source>
        <dbReference type="EMBL" id="KPI87069.1"/>
    </source>
</evidence>
<dbReference type="Proteomes" id="UP000038009">
    <property type="component" value="Unassembled WGS sequence"/>
</dbReference>
<dbReference type="OrthoDB" id="277355at2759"/>
<proteinExistence type="predicted"/>
<gene>
    <name evidence="2" type="ORF">ABL78_3831</name>
</gene>
<dbReference type="OMA" id="CGIRRIP"/>
<dbReference type="AlphaFoldDB" id="A0A0N0P606"/>
<evidence type="ECO:0000313" key="3">
    <source>
        <dbReference type="Proteomes" id="UP000038009"/>
    </source>
</evidence>
<comment type="caution">
    <text evidence="2">The sequence shown here is derived from an EMBL/GenBank/DDBJ whole genome shotgun (WGS) entry which is preliminary data.</text>
</comment>
<organism evidence="2 3">
    <name type="scientific">Leptomonas seymouri</name>
    <dbReference type="NCBI Taxonomy" id="5684"/>
    <lineage>
        <taxon>Eukaryota</taxon>
        <taxon>Discoba</taxon>
        <taxon>Euglenozoa</taxon>
        <taxon>Kinetoplastea</taxon>
        <taxon>Metakinetoplastina</taxon>
        <taxon>Trypanosomatida</taxon>
        <taxon>Trypanosomatidae</taxon>
        <taxon>Leishmaniinae</taxon>
        <taxon>Leptomonas</taxon>
    </lineage>
</organism>
<feature type="compositionally biased region" description="Acidic residues" evidence="1">
    <location>
        <begin position="71"/>
        <end position="95"/>
    </location>
</feature>
<sequence>MQEDGSDAGSVVEALPQEQITMLLNKQDFSNKVCQDEANLCCIIITSTICRHCGIRRIPYPKAPALSADGAAEEGGEEEDLEEADGEEEEDEDDAQNAGSASGGRFYRDFEEHLVHNAATTAQRRNVRFFHVCACAKEETCIDFLIAEDPAYNVLNKKPTPQEISQLQQTAHNQLKELLALLDMRSTPQMCFYLAGQPLRYSMMSSTADAASSAPAGITEANDLIVATGANRVKWARVLENAVVVRNAVMRDYDAAEREKARLARVAARRLAREARKREEAEEGDEEDDE</sequence>
<name>A0A0N0P606_LEPSE</name>
<dbReference type="VEuPathDB" id="TriTrypDB:Lsey_0103_0030"/>
<protein>
    <submittedName>
        <fullName evidence="2">Uncharacterized protein</fullName>
    </submittedName>
</protein>
<feature type="region of interest" description="Disordered" evidence="1">
    <location>
        <begin position="66"/>
        <end position="102"/>
    </location>
</feature>
<keyword evidence="3" id="KW-1185">Reference proteome</keyword>
<dbReference type="EMBL" id="LJSK01000103">
    <property type="protein sequence ID" value="KPI87069.1"/>
    <property type="molecule type" value="Genomic_DNA"/>
</dbReference>
<evidence type="ECO:0000256" key="1">
    <source>
        <dbReference type="SAM" id="MobiDB-lite"/>
    </source>
</evidence>
<reference evidence="2 3" key="1">
    <citation type="journal article" date="2015" name="PLoS Pathog.">
        <title>Leptomonas seymouri: Adaptations to the Dixenous Life Cycle Analyzed by Genome Sequencing, Transcriptome Profiling and Co-infection with Leishmania donovani.</title>
        <authorList>
            <person name="Kraeva N."/>
            <person name="Butenko A."/>
            <person name="Hlavacova J."/>
            <person name="Kostygov A."/>
            <person name="Myskova J."/>
            <person name="Grybchuk D."/>
            <person name="Lestinova T."/>
            <person name="Votypka J."/>
            <person name="Volf P."/>
            <person name="Opperdoes F."/>
            <person name="Flegontov P."/>
            <person name="Lukes J."/>
            <person name="Yurchenko V."/>
        </authorList>
    </citation>
    <scope>NUCLEOTIDE SEQUENCE [LARGE SCALE GENOMIC DNA]</scope>
    <source>
        <strain evidence="2 3">ATCC 30220</strain>
    </source>
</reference>